<sequence>MSLPPGLRFGVATARLIERRAVRRTGRVERLTRALNRLGPTYVKFGQTLATRPDIVGADIAEDLSTLQDRMDPFDSALVPAILNEALGVKAARLTEPFRADCRRLDRPGSSGPIDKFCRANPQGGGKIAATGRRAPLHGRYRKLLCGRASG</sequence>
<evidence type="ECO:0000256" key="1">
    <source>
        <dbReference type="ARBA" id="ARBA00009670"/>
    </source>
</evidence>
<evidence type="ECO:0000313" key="3">
    <source>
        <dbReference type="Proteomes" id="UP001220530"/>
    </source>
</evidence>
<accession>A0ABY7YM32</accession>
<comment type="similarity">
    <text evidence="1">Belongs to the protein kinase superfamily. ADCK protein kinase family.</text>
</comment>
<dbReference type="Proteomes" id="UP001220530">
    <property type="component" value="Chromosome"/>
</dbReference>
<evidence type="ECO:0008006" key="4">
    <source>
        <dbReference type="Google" id="ProtNLM"/>
    </source>
</evidence>
<dbReference type="InterPro" id="IPR050154">
    <property type="entry name" value="UbiB_kinase"/>
</dbReference>
<protein>
    <recommendedName>
        <fullName evidence="4">ABC1 atypical kinase-like domain-containing protein</fullName>
    </recommendedName>
</protein>
<reference evidence="2 3" key="1">
    <citation type="submission" date="2023-02" db="EMBL/GenBank/DDBJ databases">
        <title>Devosia algicola sp. nov., isolated from the phycosphere of marine algae.</title>
        <authorList>
            <person name="Kim J.M."/>
            <person name="Lee J.K."/>
            <person name="Choi B.J."/>
            <person name="Bayburt H."/>
            <person name="Jeon C.O."/>
        </authorList>
    </citation>
    <scope>NUCLEOTIDE SEQUENCE [LARGE SCALE GENOMIC DNA]</scope>
    <source>
        <strain evidence="2 3">G20-9</strain>
    </source>
</reference>
<organism evidence="2 3">
    <name type="scientific">Devosia algicola</name>
    <dbReference type="NCBI Taxonomy" id="3026418"/>
    <lineage>
        <taxon>Bacteria</taxon>
        <taxon>Pseudomonadati</taxon>
        <taxon>Pseudomonadota</taxon>
        <taxon>Alphaproteobacteria</taxon>
        <taxon>Hyphomicrobiales</taxon>
        <taxon>Devosiaceae</taxon>
        <taxon>Devosia</taxon>
    </lineage>
</organism>
<dbReference type="RefSeq" id="WP_282218516.1">
    <property type="nucleotide sequence ID" value="NZ_CP118246.1"/>
</dbReference>
<dbReference type="EMBL" id="CP118246">
    <property type="protein sequence ID" value="WDR02109.1"/>
    <property type="molecule type" value="Genomic_DNA"/>
</dbReference>
<gene>
    <name evidence="2" type="ORF">PSQ19_15765</name>
</gene>
<dbReference type="PANTHER" id="PTHR10566:SF113">
    <property type="entry name" value="PROTEIN ACTIVITY OF BC1 COMPLEX KINASE 7, CHLOROPLASTIC"/>
    <property type="match status" value="1"/>
</dbReference>
<name>A0ABY7YM32_9HYPH</name>
<keyword evidence="3" id="KW-1185">Reference proteome</keyword>
<dbReference type="PANTHER" id="PTHR10566">
    <property type="entry name" value="CHAPERONE-ACTIVITY OF BC1 COMPLEX CABC1 -RELATED"/>
    <property type="match status" value="1"/>
</dbReference>
<proteinExistence type="inferred from homology"/>
<evidence type="ECO:0000313" key="2">
    <source>
        <dbReference type="EMBL" id="WDR02109.1"/>
    </source>
</evidence>